<feature type="transmembrane region" description="Helical" evidence="1">
    <location>
        <begin position="189"/>
        <end position="214"/>
    </location>
</feature>
<dbReference type="InParanoid" id="A0A251THM0"/>
<dbReference type="AlphaFoldDB" id="A0A251THM0"/>
<sequence>MGQSYNAPSRCYTICTIFAFGASVTSDHTFNQVFRRPLIFVPATVTFDRITLIYHSHFMARIWMTRATRVRSSVWRVSSKRPGGDVEKWIDVIRIGLEDITVNDANKSFNGVCSRLEDMLDSLSTLLSENSVLNKDELLQLAFAAIQLVNSVFCSMNQNQKEQSRHIMSRWVQVNLYGIVQYVNLIEVAIGYTIAASINLMILLQELVLMRLILRKTLHQR</sequence>
<dbReference type="GO" id="GO:0016787">
    <property type="term" value="F:hydrolase activity"/>
    <property type="evidence" value="ECO:0007669"/>
    <property type="project" value="UniProtKB-KW"/>
</dbReference>
<gene>
    <name evidence="4" type="ORF">HannXRQ_Chr10g0285651</name>
    <name evidence="3" type="ORF">HanXRQr2_Chr10g0427061</name>
</gene>
<accession>A0A251THM0</accession>
<dbReference type="EMBL" id="CM007899">
    <property type="protein sequence ID" value="OTG10259.1"/>
    <property type="molecule type" value="Genomic_DNA"/>
</dbReference>
<keyword evidence="1" id="KW-0812">Transmembrane</keyword>
<keyword evidence="1" id="KW-1133">Transmembrane helix</keyword>
<keyword evidence="3" id="KW-0378">Hydrolase</keyword>
<dbReference type="EMBL" id="MNCJ02000325">
    <property type="protein sequence ID" value="KAF5785302.1"/>
    <property type="molecule type" value="Genomic_DNA"/>
</dbReference>
<name>A0A251THM0_HELAN</name>
<organism evidence="4 5">
    <name type="scientific">Helianthus annuus</name>
    <name type="common">Common sunflower</name>
    <dbReference type="NCBI Taxonomy" id="4232"/>
    <lineage>
        <taxon>Eukaryota</taxon>
        <taxon>Viridiplantae</taxon>
        <taxon>Streptophyta</taxon>
        <taxon>Embryophyta</taxon>
        <taxon>Tracheophyta</taxon>
        <taxon>Spermatophyta</taxon>
        <taxon>Magnoliopsida</taxon>
        <taxon>eudicotyledons</taxon>
        <taxon>Gunneridae</taxon>
        <taxon>Pentapetalae</taxon>
        <taxon>asterids</taxon>
        <taxon>campanulids</taxon>
        <taxon>Asterales</taxon>
        <taxon>Asteraceae</taxon>
        <taxon>Asteroideae</taxon>
        <taxon>Heliantheae alliance</taxon>
        <taxon>Heliantheae</taxon>
        <taxon>Helianthus</taxon>
    </lineage>
</organism>
<dbReference type="OrthoDB" id="1616892at2759"/>
<keyword evidence="5" id="KW-1185">Reference proteome</keyword>
<proteinExistence type="predicted"/>
<evidence type="ECO:0000259" key="2">
    <source>
        <dbReference type="Pfam" id="PF25505"/>
    </source>
</evidence>
<reference evidence="3" key="3">
    <citation type="submission" date="2020-06" db="EMBL/GenBank/DDBJ databases">
        <title>Helianthus annuus Genome sequencing and assembly Release 2.</title>
        <authorList>
            <person name="Gouzy J."/>
            <person name="Langlade N."/>
            <person name="Munos S."/>
        </authorList>
    </citation>
    <scope>NUCLEOTIDE SEQUENCE</scope>
    <source>
        <tissue evidence="3">Leaves</tissue>
    </source>
</reference>
<evidence type="ECO:0000313" key="3">
    <source>
        <dbReference type="EMBL" id="KAF5785302.1"/>
    </source>
</evidence>
<dbReference type="Proteomes" id="UP000215914">
    <property type="component" value="Chromosome 10"/>
</dbReference>
<evidence type="ECO:0000313" key="4">
    <source>
        <dbReference type="EMBL" id="OTG10259.1"/>
    </source>
</evidence>
<reference evidence="4" key="2">
    <citation type="submission" date="2017-02" db="EMBL/GenBank/DDBJ databases">
        <title>Sunflower complete genome.</title>
        <authorList>
            <person name="Langlade N."/>
            <person name="Munos S."/>
        </authorList>
    </citation>
    <scope>NUCLEOTIDE SEQUENCE [LARGE SCALE GENOMIC DNA]</scope>
    <source>
        <tissue evidence="4">Leaves</tissue>
    </source>
</reference>
<dbReference type="Gramene" id="mRNA:HanXRQr2_Chr10g0427061">
    <property type="protein sequence ID" value="mRNA:HanXRQr2_Chr10g0427061"/>
    <property type="gene ID" value="HanXRQr2_Chr10g0427061"/>
</dbReference>
<reference evidence="3 5" key="1">
    <citation type="journal article" date="2017" name="Nature">
        <title>The sunflower genome provides insights into oil metabolism, flowering and Asterid evolution.</title>
        <authorList>
            <person name="Badouin H."/>
            <person name="Gouzy J."/>
            <person name="Grassa C.J."/>
            <person name="Murat F."/>
            <person name="Staton S.E."/>
            <person name="Cottret L."/>
            <person name="Lelandais-Briere C."/>
            <person name="Owens G.L."/>
            <person name="Carrere S."/>
            <person name="Mayjonade B."/>
            <person name="Legrand L."/>
            <person name="Gill N."/>
            <person name="Kane N.C."/>
            <person name="Bowers J.E."/>
            <person name="Hubner S."/>
            <person name="Bellec A."/>
            <person name="Berard A."/>
            <person name="Berges H."/>
            <person name="Blanchet N."/>
            <person name="Boniface M.C."/>
            <person name="Brunel D."/>
            <person name="Catrice O."/>
            <person name="Chaidir N."/>
            <person name="Claudel C."/>
            <person name="Donnadieu C."/>
            <person name="Faraut T."/>
            <person name="Fievet G."/>
            <person name="Helmstetter N."/>
            <person name="King M."/>
            <person name="Knapp S.J."/>
            <person name="Lai Z."/>
            <person name="Le Paslier M.C."/>
            <person name="Lippi Y."/>
            <person name="Lorenzon L."/>
            <person name="Mandel J.R."/>
            <person name="Marage G."/>
            <person name="Marchand G."/>
            <person name="Marquand E."/>
            <person name="Bret-Mestries E."/>
            <person name="Morien E."/>
            <person name="Nambeesan S."/>
            <person name="Nguyen T."/>
            <person name="Pegot-Espagnet P."/>
            <person name="Pouilly N."/>
            <person name="Raftis F."/>
            <person name="Sallet E."/>
            <person name="Schiex T."/>
            <person name="Thomas J."/>
            <person name="Vandecasteele C."/>
            <person name="Vares D."/>
            <person name="Vear F."/>
            <person name="Vautrin S."/>
            <person name="Crespi M."/>
            <person name="Mangin B."/>
            <person name="Burke J.M."/>
            <person name="Salse J."/>
            <person name="Munos S."/>
            <person name="Vincourt P."/>
            <person name="Rieseberg L.H."/>
            <person name="Langlade N.B."/>
        </authorList>
    </citation>
    <scope>NUCLEOTIDE SEQUENCE [LARGE SCALE GENOMIC DNA]</scope>
    <source>
        <strain evidence="5">cv. SF193</strain>
        <tissue evidence="3">Leaves</tissue>
    </source>
</reference>
<dbReference type="InterPro" id="IPR057473">
    <property type="entry name" value="ARM_CPL3"/>
</dbReference>
<dbReference type="Pfam" id="PF25505">
    <property type="entry name" value="ARM_CPL3"/>
    <property type="match status" value="1"/>
</dbReference>
<keyword evidence="1" id="KW-0472">Membrane</keyword>
<protein>
    <recommendedName>
        <fullName evidence="2">CPL3 ARM repeat domain-containing protein</fullName>
    </recommendedName>
</protein>
<dbReference type="STRING" id="4232.A0A251THM0"/>
<evidence type="ECO:0000313" key="5">
    <source>
        <dbReference type="Proteomes" id="UP000215914"/>
    </source>
</evidence>
<feature type="domain" description="CPL3 ARM repeat" evidence="2">
    <location>
        <begin position="91"/>
        <end position="172"/>
    </location>
</feature>
<evidence type="ECO:0000256" key="1">
    <source>
        <dbReference type="SAM" id="Phobius"/>
    </source>
</evidence>